<keyword evidence="2" id="KW-1185">Reference proteome</keyword>
<organism evidence="1 2">
    <name type="scientific">Zophobas morio</name>
    <dbReference type="NCBI Taxonomy" id="2755281"/>
    <lineage>
        <taxon>Eukaryota</taxon>
        <taxon>Metazoa</taxon>
        <taxon>Ecdysozoa</taxon>
        <taxon>Arthropoda</taxon>
        <taxon>Hexapoda</taxon>
        <taxon>Insecta</taxon>
        <taxon>Pterygota</taxon>
        <taxon>Neoptera</taxon>
        <taxon>Endopterygota</taxon>
        <taxon>Coleoptera</taxon>
        <taxon>Polyphaga</taxon>
        <taxon>Cucujiformia</taxon>
        <taxon>Tenebrionidae</taxon>
        <taxon>Zophobas</taxon>
    </lineage>
</organism>
<accession>A0AA38HZH4</accession>
<dbReference type="AlphaFoldDB" id="A0AA38HZH4"/>
<dbReference type="Proteomes" id="UP001168821">
    <property type="component" value="Unassembled WGS sequence"/>
</dbReference>
<sequence>MFLNIHSLRNKVEELNAFVNNTIDDIKSCAALCSGEHWISPVEMQCLHLDGFETSPYYARPGEYGGSIILIRNGIKYIPLSQLSDREML</sequence>
<protein>
    <submittedName>
        <fullName evidence="1">Uncharacterized protein</fullName>
    </submittedName>
</protein>
<dbReference type="EMBL" id="JALNTZ010000007">
    <property type="protein sequence ID" value="KAJ3646444.1"/>
    <property type="molecule type" value="Genomic_DNA"/>
</dbReference>
<gene>
    <name evidence="1" type="ORF">Zmor_024032</name>
</gene>
<proteinExistence type="predicted"/>
<reference evidence="1" key="1">
    <citation type="journal article" date="2023" name="G3 (Bethesda)">
        <title>Whole genome assemblies of Zophobas morio and Tenebrio molitor.</title>
        <authorList>
            <person name="Kaur S."/>
            <person name="Stinson S.A."/>
            <person name="diCenzo G.C."/>
        </authorList>
    </citation>
    <scope>NUCLEOTIDE SEQUENCE</scope>
    <source>
        <strain evidence="1">QUZm001</strain>
    </source>
</reference>
<comment type="caution">
    <text evidence="1">The sequence shown here is derived from an EMBL/GenBank/DDBJ whole genome shotgun (WGS) entry which is preliminary data.</text>
</comment>
<evidence type="ECO:0000313" key="2">
    <source>
        <dbReference type="Proteomes" id="UP001168821"/>
    </source>
</evidence>
<name>A0AA38HZH4_9CUCU</name>
<evidence type="ECO:0000313" key="1">
    <source>
        <dbReference type="EMBL" id="KAJ3646444.1"/>
    </source>
</evidence>